<organism evidence="7">
    <name type="scientific">Brachypodium distachyon</name>
    <name type="common">Purple false brome</name>
    <name type="synonym">Trachynia distachya</name>
    <dbReference type="NCBI Taxonomy" id="15368"/>
    <lineage>
        <taxon>Eukaryota</taxon>
        <taxon>Viridiplantae</taxon>
        <taxon>Streptophyta</taxon>
        <taxon>Embryophyta</taxon>
        <taxon>Tracheophyta</taxon>
        <taxon>Spermatophyta</taxon>
        <taxon>Magnoliopsida</taxon>
        <taxon>Liliopsida</taxon>
        <taxon>Poales</taxon>
        <taxon>Poaceae</taxon>
        <taxon>BOP clade</taxon>
        <taxon>Pooideae</taxon>
        <taxon>Stipodae</taxon>
        <taxon>Brachypodieae</taxon>
        <taxon>Brachypodium</taxon>
    </lineage>
</organism>
<reference evidence="8" key="3">
    <citation type="submission" date="2018-08" db="UniProtKB">
        <authorList>
            <consortium name="EnsemblPlants"/>
        </authorList>
    </citation>
    <scope>IDENTIFICATION</scope>
    <source>
        <strain evidence="8">cv. Bd21</strain>
    </source>
</reference>
<evidence type="ECO:0000313" key="8">
    <source>
        <dbReference type="EnsemblPlants" id="KQK04240"/>
    </source>
</evidence>
<sequence length="375" mass="40242">MPRRKIAMRFIDNTRARAATYASRTKGLRKKAEELATLCSVPVALVVCAAAGAGAAQAPPLVWESREGVLDRYRALPPEVRAQHTHRGYLEADLGKERAKHARVRQHGLGALADSDAALLNGMTLDEARELLEAVEAALVATTQRMEALGLPMTTNDVEGGQELEQFTFPDGLDSAMMPGVGGNPLVDMDAGFQLQMLPYHGNNEFAGQLEQPFSWDDRLLPMQQRNGEMMAQPASYGFQCTDANYLGAAVATNGGYGQQMQPPVYGNADHYGWTDLAMWNTTDESCNAALPPVGCYPSLGSGTGGVDFIGSTAVPQHSALVTGGGNYINVQPLGYAMGNGMGVNLASQQADCYATHHWSAEEFQRADTGRIAYL</sequence>
<proteinExistence type="predicted"/>
<feature type="domain" description="MADS-box" evidence="6">
    <location>
        <begin position="1"/>
        <end position="52"/>
    </location>
</feature>
<dbReference type="InterPro" id="IPR002100">
    <property type="entry name" value="TF_MADSbox"/>
</dbReference>
<dbReference type="Proteomes" id="UP000008810">
    <property type="component" value="Chromosome 2"/>
</dbReference>
<keyword evidence="5" id="KW-0539">Nucleus</keyword>
<dbReference type="GO" id="GO:0046983">
    <property type="term" value="F:protein dimerization activity"/>
    <property type="evidence" value="ECO:0007669"/>
    <property type="project" value="InterPro"/>
</dbReference>
<keyword evidence="4" id="KW-0804">Transcription</keyword>
<reference evidence="7 8" key="1">
    <citation type="journal article" date="2010" name="Nature">
        <title>Genome sequencing and analysis of the model grass Brachypodium distachyon.</title>
        <authorList>
            <consortium name="International Brachypodium Initiative"/>
        </authorList>
    </citation>
    <scope>NUCLEOTIDE SEQUENCE [LARGE SCALE GENOMIC DNA]</scope>
    <source>
        <strain evidence="7 8">Bd21</strain>
    </source>
</reference>
<dbReference type="PRINTS" id="PR00404">
    <property type="entry name" value="MADSDOMAIN"/>
</dbReference>
<dbReference type="PROSITE" id="PS50066">
    <property type="entry name" value="MADS_BOX_2"/>
    <property type="match status" value="1"/>
</dbReference>
<dbReference type="Pfam" id="PF00319">
    <property type="entry name" value="SRF-TF"/>
    <property type="match status" value="1"/>
</dbReference>
<dbReference type="InParanoid" id="A0A0Q3FXQ2"/>
<dbReference type="FunCoup" id="A0A0Q3FXQ2">
    <property type="interactions" value="390"/>
</dbReference>
<dbReference type="Gramene" id="KQK04240">
    <property type="protein sequence ID" value="KQK04240"/>
    <property type="gene ID" value="BRADI_2g12566v3"/>
</dbReference>
<keyword evidence="9" id="KW-1185">Reference proteome</keyword>
<dbReference type="InterPro" id="IPR050142">
    <property type="entry name" value="MADS-box/MEF2_TF"/>
</dbReference>
<dbReference type="OrthoDB" id="783564at2759"/>
<dbReference type="SMART" id="SM00432">
    <property type="entry name" value="MADS"/>
    <property type="match status" value="1"/>
</dbReference>
<dbReference type="GO" id="GO:0006357">
    <property type="term" value="P:regulation of transcription by RNA polymerase II"/>
    <property type="evidence" value="ECO:0000318"/>
    <property type="project" value="GO_Central"/>
</dbReference>
<evidence type="ECO:0000313" key="7">
    <source>
        <dbReference type="EMBL" id="KQK04240.2"/>
    </source>
</evidence>
<dbReference type="AlphaFoldDB" id="A0A0Q3FXQ2"/>
<evidence type="ECO:0000256" key="2">
    <source>
        <dbReference type="ARBA" id="ARBA00023015"/>
    </source>
</evidence>
<dbReference type="InterPro" id="IPR036879">
    <property type="entry name" value="TF_MADSbox_sf"/>
</dbReference>
<evidence type="ECO:0000259" key="6">
    <source>
        <dbReference type="PROSITE" id="PS50066"/>
    </source>
</evidence>
<evidence type="ECO:0000256" key="5">
    <source>
        <dbReference type="ARBA" id="ARBA00023242"/>
    </source>
</evidence>
<keyword evidence="2" id="KW-0805">Transcription regulation</keyword>
<dbReference type="CDD" id="cd00266">
    <property type="entry name" value="MADS_SRF_like"/>
    <property type="match status" value="1"/>
</dbReference>
<dbReference type="EnsemblPlants" id="KQK04240">
    <property type="protein sequence ID" value="KQK04240"/>
    <property type="gene ID" value="BRADI_2g12566v3"/>
</dbReference>
<evidence type="ECO:0000256" key="3">
    <source>
        <dbReference type="ARBA" id="ARBA00023125"/>
    </source>
</evidence>
<comment type="subcellular location">
    <subcellularLocation>
        <location evidence="1">Nucleus</location>
    </subcellularLocation>
</comment>
<dbReference type="InterPro" id="IPR033897">
    <property type="entry name" value="SRF-like_MADS-box"/>
</dbReference>
<dbReference type="EMBL" id="CM000881">
    <property type="protein sequence ID" value="KQK04240.2"/>
    <property type="molecule type" value="Genomic_DNA"/>
</dbReference>
<accession>A0A0Q3FXQ2</accession>
<dbReference type="GO" id="GO:0000981">
    <property type="term" value="F:DNA-binding transcription factor activity, RNA polymerase II-specific"/>
    <property type="evidence" value="ECO:0000318"/>
    <property type="project" value="GO_Central"/>
</dbReference>
<evidence type="ECO:0000313" key="9">
    <source>
        <dbReference type="Proteomes" id="UP000008810"/>
    </source>
</evidence>
<dbReference type="GO" id="GO:0045944">
    <property type="term" value="P:positive regulation of transcription by RNA polymerase II"/>
    <property type="evidence" value="ECO:0007669"/>
    <property type="project" value="InterPro"/>
</dbReference>
<dbReference type="SUPFAM" id="SSF55455">
    <property type="entry name" value="SRF-like"/>
    <property type="match status" value="1"/>
</dbReference>
<protein>
    <recommendedName>
        <fullName evidence="6">MADS-box domain-containing protein</fullName>
    </recommendedName>
</protein>
<dbReference type="PANTHER" id="PTHR48019">
    <property type="entry name" value="SERUM RESPONSE FACTOR HOMOLOG"/>
    <property type="match status" value="1"/>
</dbReference>
<dbReference type="Gene3D" id="3.40.1810.10">
    <property type="entry name" value="Transcription factor, MADS-box"/>
    <property type="match status" value="1"/>
</dbReference>
<dbReference type="GO" id="GO:0000978">
    <property type="term" value="F:RNA polymerase II cis-regulatory region sequence-specific DNA binding"/>
    <property type="evidence" value="ECO:0000318"/>
    <property type="project" value="GO_Central"/>
</dbReference>
<evidence type="ECO:0000256" key="1">
    <source>
        <dbReference type="ARBA" id="ARBA00004123"/>
    </source>
</evidence>
<keyword evidence="3" id="KW-0238">DNA-binding</keyword>
<dbReference type="GO" id="GO:0005634">
    <property type="term" value="C:nucleus"/>
    <property type="evidence" value="ECO:0007669"/>
    <property type="project" value="UniProtKB-SubCell"/>
</dbReference>
<reference evidence="7" key="2">
    <citation type="submission" date="2017-06" db="EMBL/GenBank/DDBJ databases">
        <title>WGS assembly of Brachypodium distachyon.</title>
        <authorList>
            <consortium name="The International Brachypodium Initiative"/>
            <person name="Lucas S."/>
            <person name="Harmon-Smith M."/>
            <person name="Lail K."/>
            <person name="Tice H."/>
            <person name="Grimwood J."/>
            <person name="Bruce D."/>
            <person name="Barry K."/>
            <person name="Shu S."/>
            <person name="Lindquist E."/>
            <person name="Wang M."/>
            <person name="Pitluck S."/>
            <person name="Vogel J.P."/>
            <person name="Garvin D.F."/>
            <person name="Mockler T.C."/>
            <person name="Schmutz J."/>
            <person name="Rokhsar D."/>
            <person name="Bevan M.W."/>
        </authorList>
    </citation>
    <scope>NUCLEOTIDE SEQUENCE</scope>
    <source>
        <strain evidence="7">Bd21</strain>
    </source>
</reference>
<name>A0A0Q3FXQ2_BRADI</name>
<evidence type="ECO:0000256" key="4">
    <source>
        <dbReference type="ARBA" id="ARBA00023163"/>
    </source>
</evidence>
<gene>
    <name evidence="7" type="ORF">BRADI_2g12566v3</name>
</gene>